<organism evidence="2 3">
    <name type="scientific">Reticulomyxa filosa</name>
    <dbReference type="NCBI Taxonomy" id="46433"/>
    <lineage>
        <taxon>Eukaryota</taxon>
        <taxon>Sar</taxon>
        <taxon>Rhizaria</taxon>
        <taxon>Retaria</taxon>
        <taxon>Foraminifera</taxon>
        <taxon>Monothalamids</taxon>
        <taxon>Reticulomyxidae</taxon>
        <taxon>Reticulomyxa</taxon>
    </lineage>
</organism>
<dbReference type="Proteomes" id="UP000023152">
    <property type="component" value="Unassembled WGS sequence"/>
</dbReference>
<protein>
    <submittedName>
        <fullName evidence="2">Uncharacterized protein</fullName>
    </submittedName>
</protein>
<feature type="compositionally biased region" description="Polar residues" evidence="1">
    <location>
        <begin position="138"/>
        <end position="148"/>
    </location>
</feature>
<feature type="compositionally biased region" description="Polar residues" evidence="1">
    <location>
        <begin position="169"/>
        <end position="178"/>
    </location>
</feature>
<gene>
    <name evidence="2" type="ORF">RFI_25932</name>
</gene>
<feature type="compositionally biased region" description="Basic and acidic residues" evidence="1">
    <location>
        <begin position="153"/>
        <end position="167"/>
    </location>
</feature>
<dbReference type="EMBL" id="ASPP01022465">
    <property type="protein sequence ID" value="ETO11443.1"/>
    <property type="molecule type" value="Genomic_DNA"/>
</dbReference>
<accession>X6MBR6</accession>
<feature type="compositionally biased region" description="Basic and acidic residues" evidence="1">
    <location>
        <begin position="119"/>
        <end position="132"/>
    </location>
</feature>
<feature type="region of interest" description="Disordered" evidence="1">
    <location>
        <begin position="114"/>
        <end position="185"/>
    </location>
</feature>
<evidence type="ECO:0000313" key="2">
    <source>
        <dbReference type="EMBL" id="ETO11443.1"/>
    </source>
</evidence>
<reference evidence="2 3" key="1">
    <citation type="journal article" date="2013" name="Curr. Biol.">
        <title>The Genome of the Foraminiferan Reticulomyxa filosa.</title>
        <authorList>
            <person name="Glockner G."/>
            <person name="Hulsmann N."/>
            <person name="Schleicher M."/>
            <person name="Noegel A.A."/>
            <person name="Eichinger L."/>
            <person name="Gallinger C."/>
            <person name="Pawlowski J."/>
            <person name="Sierra R."/>
            <person name="Euteneuer U."/>
            <person name="Pillet L."/>
            <person name="Moustafa A."/>
            <person name="Platzer M."/>
            <person name="Groth M."/>
            <person name="Szafranski K."/>
            <person name="Schliwa M."/>
        </authorList>
    </citation>
    <scope>NUCLEOTIDE SEQUENCE [LARGE SCALE GENOMIC DNA]</scope>
</reference>
<name>X6MBR6_RETFI</name>
<evidence type="ECO:0000256" key="1">
    <source>
        <dbReference type="SAM" id="MobiDB-lite"/>
    </source>
</evidence>
<dbReference type="AlphaFoldDB" id="X6MBR6"/>
<comment type="caution">
    <text evidence="2">The sequence shown here is derived from an EMBL/GenBank/DDBJ whole genome shotgun (WGS) entry which is preliminary data.</text>
</comment>
<proteinExistence type="predicted"/>
<sequence length="225" mass="25411">MNETQTQSLTSISSTPATVLAAAPSATSTVRFKKKTDPELEQYIEQLNIMLTENMGEFNLKTLIRLISFIKQCIYSHQLRVSDIASEWAPLLFRNPQITSDAIDRVKQMDALLNAGSPRAEEPKDRDDESNKQKAKHNPNQLHSNNLHGTGRWGHEDDVKREVEWSAEKSVQSTSTTNDGRKETTDSDRMLCDLMIFLLSNDISLLDNSYIKGAHTLAEIVQHKQ</sequence>
<keyword evidence="3" id="KW-1185">Reference proteome</keyword>
<evidence type="ECO:0000313" key="3">
    <source>
        <dbReference type="Proteomes" id="UP000023152"/>
    </source>
</evidence>